<evidence type="ECO:0000256" key="1">
    <source>
        <dbReference type="SAM" id="Phobius"/>
    </source>
</evidence>
<keyword evidence="1" id="KW-0472">Membrane</keyword>
<protein>
    <submittedName>
        <fullName evidence="2">Uncharacterized protein</fullName>
    </submittedName>
</protein>
<evidence type="ECO:0000313" key="3">
    <source>
        <dbReference type="Proteomes" id="UP000887013"/>
    </source>
</evidence>
<evidence type="ECO:0000313" key="2">
    <source>
        <dbReference type="EMBL" id="GFS53448.1"/>
    </source>
</evidence>
<name>A0A8X6INN6_NEPPI</name>
<keyword evidence="1" id="KW-0812">Transmembrane</keyword>
<dbReference type="EMBL" id="BMAW01046075">
    <property type="protein sequence ID" value="GFS53448.1"/>
    <property type="molecule type" value="Genomic_DNA"/>
</dbReference>
<feature type="transmembrane region" description="Helical" evidence="1">
    <location>
        <begin position="48"/>
        <end position="68"/>
    </location>
</feature>
<proteinExistence type="predicted"/>
<comment type="caution">
    <text evidence="2">The sequence shown here is derived from an EMBL/GenBank/DDBJ whole genome shotgun (WGS) entry which is preliminary data.</text>
</comment>
<reference evidence="2" key="1">
    <citation type="submission" date="2020-08" db="EMBL/GenBank/DDBJ databases">
        <title>Multicomponent nature underlies the extraordinary mechanical properties of spider dragline silk.</title>
        <authorList>
            <person name="Kono N."/>
            <person name="Nakamura H."/>
            <person name="Mori M."/>
            <person name="Yoshida Y."/>
            <person name="Ohtoshi R."/>
            <person name="Malay A.D."/>
            <person name="Moran D.A.P."/>
            <person name="Tomita M."/>
            <person name="Numata K."/>
            <person name="Arakawa K."/>
        </authorList>
    </citation>
    <scope>NUCLEOTIDE SEQUENCE</scope>
</reference>
<keyword evidence="3" id="KW-1185">Reference proteome</keyword>
<accession>A0A8X6INN6</accession>
<keyword evidence="1" id="KW-1133">Transmembrane helix</keyword>
<organism evidence="2 3">
    <name type="scientific">Nephila pilipes</name>
    <name type="common">Giant wood spider</name>
    <name type="synonym">Nephila maculata</name>
    <dbReference type="NCBI Taxonomy" id="299642"/>
    <lineage>
        <taxon>Eukaryota</taxon>
        <taxon>Metazoa</taxon>
        <taxon>Ecdysozoa</taxon>
        <taxon>Arthropoda</taxon>
        <taxon>Chelicerata</taxon>
        <taxon>Arachnida</taxon>
        <taxon>Araneae</taxon>
        <taxon>Araneomorphae</taxon>
        <taxon>Entelegynae</taxon>
        <taxon>Araneoidea</taxon>
        <taxon>Nephilidae</taxon>
        <taxon>Nephila</taxon>
    </lineage>
</organism>
<gene>
    <name evidence="2" type="ORF">NPIL_44401</name>
</gene>
<sequence>MAAPGCIGYKHRCITSVVRLQLTLLYSRSLAIASHRAHVHPFLKSSSLIGLFILFSPGFGPLSVHFMFCRFYVITSSAWGHSDVACENGDRPGYSCCFCRLNDDEDMFVNSSHRGRNGIAVNEAPYKKEGHNL</sequence>
<dbReference type="Proteomes" id="UP000887013">
    <property type="component" value="Unassembled WGS sequence"/>
</dbReference>
<dbReference type="AlphaFoldDB" id="A0A8X6INN6"/>